<dbReference type="EMBL" id="JARBDR010000657">
    <property type="protein sequence ID" value="KAJ8309195.1"/>
    <property type="molecule type" value="Genomic_DNA"/>
</dbReference>
<organism evidence="1 2">
    <name type="scientific">Tegillarca granosa</name>
    <name type="common">Malaysian cockle</name>
    <name type="synonym">Anadara granosa</name>
    <dbReference type="NCBI Taxonomy" id="220873"/>
    <lineage>
        <taxon>Eukaryota</taxon>
        <taxon>Metazoa</taxon>
        <taxon>Spiralia</taxon>
        <taxon>Lophotrochozoa</taxon>
        <taxon>Mollusca</taxon>
        <taxon>Bivalvia</taxon>
        <taxon>Autobranchia</taxon>
        <taxon>Pteriomorphia</taxon>
        <taxon>Arcoida</taxon>
        <taxon>Arcoidea</taxon>
        <taxon>Arcidae</taxon>
        <taxon>Tegillarca</taxon>
    </lineage>
</organism>
<proteinExistence type="predicted"/>
<sequence>MNFKPTGMAFPCDLSLVSLKNLVNSDLVYNGTSLILHRHGYTCKFPTDGLQCNMNTKLSLQTFLKDAEITDVRETTLTHMYDKTELKPDADFKVPPMELKTFKFFSYSFL</sequence>
<evidence type="ECO:0000313" key="2">
    <source>
        <dbReference type="Proteomes" id="UP001217089"/>
    </source>
</evidence>
<dbReference type="InterPro" id="IPR011013">
    <property type="entry name" value="Gal_mutarotase_sf_dom"/>
</dbReference>
<dbReference type="Proteomes" id="UP001217089">
    <property type="component" value="Unassembled WGS sequence"/>
</dbReference>
<protein>
    <submittedName>
        <fullName evidence="1">Uncharacterized protein</fullName>
    </submittedName>
</protein>
<name>A0ABQ9F0R3_TEGGR</name>
<evidence type="ECO:0000313" key="1">
    <source>
        <dbReference type="EMBL" id="KAJ8309195.1"/>
    </source>
</evidence>
<comment type="caution">
    <text evidence="1">The sequence shown here is derived from an EMBL/GenBank/DDBJ whole genome shotgun (WGS) entry which is preliminary data.</text>
</comment>
<dbReference type="SUPFAM" id="SSF74650">
    <property type="entry name" value="Galactose mutarotase-like"/>
    <property type="match status" value="1"/>
</dbReference>
<accession>A0ABQ9F0R3</accession>
<keyword evidence="2" id="KW-1185">Reference proteome</keyword>
<reference evidence="1 2" key="1">
    <citation type="submission" date="2022-12" db="EMBL/GenBank/DDBJ databases">
        <title>Chromosome-level genome of Tegillarca granosa.</title>
        <authorList>
            <person name="Kim J."/>
        </authorList>
    </citation>
    <scope>NUCLEOTIDE SEQUENCE [LARGE SCALE GENOMIC DNA]</scope>
    <source>
        <strain evidence="1">Teg-2019</strain>
        <tissue evidence="1">Adductor muscle</tissue>
    </source>
</reference>
<gene>
    <name evidence="1" type="ORF">KUTeg_014069</name>
</gene>